<dbReference type="AlphaFoldDB" id="A0A419X6P7"/>
<keyword evidence="1" id="KW-0449">Lipoprotein</keyword>
<dbReference type="GO" id="GO:0004553">
    <property type="term" value="F:hydrolase activity, hydrolyzing O-glycosyl compounds"/>
    <property type="evidence" value="ECO:0007669"/>
    <property type="project" value="UniProtKB-ARBA"/>
</dbReference>
<dbReference type="RefSeq" id="WP_120238299.1">
    <property type="nucleotide sequence ID" value="NZ_RAPQ01000008.1"/>
</dbReference>
<gene>
    <name evidence="1" type="ORF">BXY64_0410</name>
</gene>
<dbReference type="EMBL" id="RAPQ01000008">
    <property type="protein sequence ID" value="RKE03406.1"/>
    <property type="molecule type" value="Genomic_DNA"/>
</dbReference>
<keyword evidence="2" id="KW-1185">Reference proteome</keyword>
<evidence type="ECO:0000313" key="1">
    <source>
        <dbReference type="EMBL" id="RKE03406.1"/>
    </source>
</evidence>
<sequence>MNFLVLNKKGTSWSSLWTLALCLLLLIPIQLIGQNRPSWVSSRPINTMYYTGIGYAEKSQEDYMKIAKRKALSDLVSEIEVKLASKSLLNTLEDNGQVSTSFKEDIKVEAQRTIEDYQLVEAWENDTEYWVYYQLNKYDYKEKEGIRIDRIQQKAYDNLQKARRQKISGNISGAIFNYVEGLKLIQNDLNKNLAYQVNGETIYLGNELYQSLLGAFDDVQLSAIPSSVKAQNFQAVKEPISLIAKQGAYSIANLPLKAEFTSGSGELNANLLTNEHGSAKLQILNVTSKQSRQVVRIKPDMEKLCAANDKMVRNLIRTIKSIPEAQVTINLEAQTLKAFLRQGQYGNSALIKSVKRILSNNYFNFVPNEASADVIVDLSEEFRKGGTVPGEMYNMKEYFTSVSLQIVKRNTQETVFQYSVNDQRSLAPESTSESTARMSASRSVLKKMQRKLIQELKKLQMTIDHSAAAAPTVQPRVQQERVQQTSNTQTQGLLVPSGLLAYYTFDDGTGKNTIGLSNYNALVQGDHAPMVINSTLSGAGKSAQFNGDSYLAIPQHPIENWSAYTISAWVKTSSGGAILGRKAAGCTILGTTLQNQLFYQKRYSDGGYLTFDFDANRLLLDNQWHMITLTVEVLEYESRSKLFVDGQMVLVENTRMRGKIKSGEGGFIGYDPGAKRYFTGEIDNLRIYNRQLRENEIRQLYFKHQ</sequence>
<organism evidence="1 2">
    <name type="scientific">Marinifilum flexuosum</name>
    <dbReference type="NCBI Taxonomy" id="1117708"/>
    <lineage>
        <taxon>Bacteria</taxon>
        <taxon>Pseudomonadati</taxon>
        <taxon>Bacteroidota</taxon>
        <taxon>Bacteroidia</taxon>
        <taxon>Marinilabiliales</taxon>
        <taxon>Marinifilaceae</taxon>
    </lineage>
</organism>
<proteinExistence type="predicted"/>
<accession>A0A419X6P7</accession>
<name>A0A419X6P7_9BACT</name>
<comment type="caution">
    <text evidence="1">The sequence shown here is derived from an EMBL/GenBank/DDBJ whole genome shotgun (WGS) entry which is preliminary data.</text>
</comment>
<reference evidence="1 2" key="1">
    <citation type="submission" date="2018-09" db="EMBL/GenBank/DDBJ databases">
        <title>Genomic Encyclopedia of Archaeal and Bacterial Type Strains, Phase II (KMG-II): from individual species to whole genera.</title>
        <authorList>
            <person name="Goeker M."/>
        </authorList>
    </citation>
    <scope>NUCLEOTIDE SEQUENCE [LARGE SCALE GENOMIC DNA]</scope>
    <source>
        <strain evidence="1 2">DSM 21950</strain>
    </source>
</reference>
<dbReference type="SUPFAM" id="SSF49899">
    <property type="entry name" value="Concanavalin A-like lectins/glucanases"/>
    <property type="match status" value="1"/>
</dbReference>
<dbReference type="Gene3D" id="3.10.28.20">
    <property type="entry name" value="Acetamidase/Formamidase-like domains"/>
    <property type="match status" value="1"/>
</dbReference>
<dbReference type="GO" id="GO:0005975">
    <property type="term" value="P:carbohydrate metabolic process"/>
    <property type="evidence" value="ECO:0007669"/>
    <property type="project" value="UniProtKB-ARBA"/>
</dbReference>
<dbReference type="Proteomes" id="UP000284531">
    <property type="component" value="Unassembled WGS sequence"/>
</dbReference>
<protein>
    <submittedName>
        <fullName evidence="1">LPP20 lipoprotein</fullName>
    </submittedName>
</protein>
<dbReference type="OrthoDB" id="979116at2"/>
<dbReference type="Gene3D" id="2.60.120.200">
    <property type="match status" value="1"/>
</dbReference>
<dbReference type="InterPro" id="IPR013320">
    <property type="entry name" value="ConA-like_dom_sf"/>
</dbReference>
<dbReference type="Pfam" id="PF13385">
    <property type="entry name" value="Laminin_G_3"/>
    <property type="match status" value="1"/>
</dbReference>
<evidence type="ECO:0000313" key="2">
    <source>
        <dbReference type="Proteomes" id="UP000284531"/>
    </source>
</evidence>